<organism evidence="1 2">
    <name type="scientific">Roseofilum casamattae BLCC-M143</name>
    <dbReference type="NCBI Taxonomy" id="3022442"/>
    <lineage>
        <taxon>Bacteria</taxon>
        <taxon>Bacillati</taxon>
        <taxon>Cyanobacteriota</taxon>
        <taxon>Cyanophyceae</taxon>
        <taxon>Desertifilales</taxon>
        <taxon>Desertifilaceae</taxon>
        <taxon>Roseofilum</taxon>
        <taxon>Roseofilum casamattae</taxon>
    </lineage>
</organism>
<gene>
    <name evidence="1" type="ORF">PMH09_18390</name>
</gene>
<proteinExistence type="predicted"/>
<comment type="caution">
    <text evidence="1">The sequence shown here is derived from an EMBL/GenBank/DDBJ whole genome shotgun (WGS) entry which is preliminary data.</text>
</comment>
<protein>
    <submittedName>
        <fullName evidence="1">Uncharacterized protein</fullName>
    </submittedName>
</protein>
<dbReference type="EMBL" id="JAQOSQ010000027">
    <property type="protein sequence ID" value="MDJ1185161.1"/>
    <property type="molecule type" value="Genomic_DNA"/>
</dbReference>
<evidence type="ECO:0000313" key="1">
    <source>
        <dbReference type="EMBL" id="MDJ1185161.1"/>
    </source>
</evidence>
<name>A0ABT7C150_9CYAN</name>
<keyword evidence="2" id="KW-1185">Reference proteome</keyword>
<accession>A0ABT7C150</accession>
<dbReference type="Proteomes" id="UP001232992">
    <property type="component" value="Unassembled WGS sequence"/>
</dbReference>
<reference evidence="1 2" key="1">
    <citation type="submission" date="2023-01" db="EMBL/GenBank/DDBJ databases">
        <title>Novel diversity within Roseofilum (Cyanobacteria; Desertifilaceae) from marine benthic mats with descriptions of four novel species.</title>
        <authorList>
            <person name="Wang Y."/>
            <person name="Berthold D.E."/>
            <person name="Hu J."/>
            <person name="Lefler F.W."/>
            <person name="Laughinghouse H.D. IV."/>
        </authorList>
    </citation>
    <scope>NUCLEOTIDE SEQUENCE [LARGE SCALE GENOMIC DNA]</scope>
    <source>
        <strain evidence="1 2">BLCC-M143</strain>
    </source>
</reference>
<evidence type="ECO:0000313" key="2">
    <source>
        <dbReference type="Proteomes" id="UP001232992"/>
    </source>
</evidence>
<sequence length="98" mass="11361">MLSTELRQKSIVKKVQEVVSIVMEEHPLLKEDFDYAEAVQDLVNLFQKNLPFEEFNSMSNAELKEHCSFILATELFAKIGEDFTSEEMATFENAVRRN</sequence>
<dbReference type="RefSeq" id="WP_283759809.1">
    <property type="nucleotide sequence ID" value="NZ_JAQOSQ010000027.1"/>
</dbReference>